<dbReference type="RefSeq" id="WP_357988109.1">
    <property type="nucleotide sequence ID" value="NZ_JBFAIH010000040.1"/>
</dbReference>
<dbReference type="InterPro" id="IPR036291">
    <property type="entry name" value="NAD(P)-bd_dom_sf"/>
</dbReference>
<protein>
    <submittedName>
        <fullName evidence="4">SDR family NAD(P)-dependent oxidoreductase</fullName>
    </submittedName>
</protein>
<evidence type="ECO:0000313" key="5">
    <source>
        <dbReference type="Proteomes" id="UP001551658"/>
    </source>
</evidence>
<dbReference type="InterPro" id="IPR002347">
    <property type="entry name" value="SDR_fam"/>
</dbReference>
<name>A0ABV3FJN7_9NOCA</name>
<proteinExistence type="inferred from homology"/>
<dbReference type="SUPFAM" id="SSF51735">
    <property type="entry name" value="NAD(P)-binding Rossmann-fold domains"/>
    <property type="match status" value="1"/>
</dbReference>
<evidence type="ECO:0000313" key="4">
    <source>
        <dbReference type="EMBL" id="MEV0367891.1"/>
    </source>
</evidence>
<reference evidence="4 5" key="1">
    <citation type="submission" date="2024-06" db="EMBL/GenBank/DDBJ databases">
        <title>The Natural Products Discovery Center: Release of the First 8490 Sequenced Strains for Exploring Actinobacteria Biosynthetic Diversity.</title>
        <authorList>
            <person name="Kalkreuter E."/>
            <person name="Kautsar S.A."/>
            <person name="Yang D."/>
            <person name="Bader C.D."/>
            <person name="Teijaro C.N."/>
            <person name="Fluegel L."/>
            <person name="Davis C.M."/>
            <person name="Simpson J.R."/>
            <person name="Lauterbach L."/>
            <person name="Steele A.D."/>
            <person name="Gui C."/>
            <person name="Meng S."/>
            <person name="Li G."/>
            <person name="Viehrig K."/>
            <person name="Ye F."/>
            <person name="Su P."/>
            <person name="Kiefer A.F."/>
            <person name="Nichols A."/>
            <person name="Cepeda A.J."/>
            <person name="Yan W."/>
            <person name="Fan B."/>
            <person name="Jiang Y."/>
            <person name="Adhikari A."/>
            <person name="Zheng C.-J."/>
            <person name="Schuster L."/>
            <person name="Cowan T.M."/>
            <person name="Smanski M.J."/>
            <person name="Chevrette M.G."/>
            <person name="De Carvalho L.P.S."/>
            <person name="Shen B."/>
        </authorList>
    </citation>
    <scope>NUCLEOTIDE SEQUENCE [LARGE SCALE GENOMIC DNA]</scope>
    <source>
        <strain evidence="4 5">NPDC050671</strain>
    </source>
</reference>
<dbReference type="Proteomes" id="UP001551658">
    <property type="component" value="Unassembled WGS sequence"/>
</dbReference>
<accession>A0ABV3FJN7</accession>
<dbReference type="PANTHER" id="PTHR45024">
    <property type="entry name" value="DEHYDROGENASES, SHORT CHAIN"/>
    <property type="match status" value="1"/>
</dbReference>
<comment type="similarity">
    <text evidence="1 3">Belongs to the short-chain dehydrogenases/reductases (SDR) family.</text>
</comment>
<evidence type="ECO:0000256" key="3">
    <source>
        <dbReference type="RuleBase" id="RU000363"/>
    </source>
</evidence>
<sequence length="313" mass="32992">MTGQSELDFGGRVAIVTGAGQGMGREHAVMLASRGARVVVNDIATARAEETVRAITEAGGTAVPDSHDIVTEAAGLVQAAIDSFGRLDIVINNAGINAYGRFWEMDSDLWWRVFDTSFRGVVEVARHAMPHLIESGSGRLINVSSNGLMGIPNDTSYGAAKAAVWGLGNSLVAEAREVGVQVTTLLPVAWTPMTEDAFGNGSPVIQKLMREQFPADAVAAFVTWLAHQDTTVHGEAFEVGGLAAARTVITAMPRIKAAETTPEAWADKATELTADGDLTPLFNASQSLRAQMVFLAPEMESEIPADAADVSGN</sequence>
<dbReference type="PRINTS" id="PR00080">
    <property type="entry name" value="SDRFAMILY"/>
</dbReference>
<keyword evidence="5" id="KW-1185">Reference proteome</keyword>
<dbReference type="Gene3D" id="3.40.50.720">
    <property type="entry name" value="NAD(P)-binding Rossmann-like Domain"/>
    <property type="match status" value="1"/>
</dbReference>
<organism evidence="4 5">
    <name type="scientific">Nocardia fusca</name>
    <dbReference type="NCBI Taxonomy" id="941183"/>
    <lineage>
        <taxon>Bacteria</taxon>
        <taxon>Bacillati</taxon>
        <taxon>Actinomycetota</taxon>
        <taxon>Actinomycetes</taxon>
        <taxon>Mycobacteriales</taxon>
        <taxon>Nocardiaceae</taxon>
        <taxon>Nocardia</taxon>
    </lineage>
</organism>
<gene>
    <name evidence="4" type="ORF">AB0H72_34930</name>
</gene>
<dbReference type="PRINTS" id="PR00081">
    <property type="entry name" value="GDHRDH"/>
</dbReference>
<evidence type="ECO:0000256" key="2">
    <source>
        <dbReference type="ARBA" id="ARBA00023002"/>
    </source>
</evidence>
<dbReference type="EMBL" id="JBFAIH010000040">
    <property type="protein sequence ID" value="MEV0367891.1"/>
    <property type="molecule type" value="Genomic_DNA"/>
</dbReference>
<dbReference type="Pfam" id="PF00106">
    <property type="entry name" value="adh_short"/>
    <property type="match status" value="1"/>
</dbReference>
<dbReference type="InterPro" id="IPR051687">
    <property type="entry name" value="Peroxisomal_Beta-Oxidation"/>
</dbReference>
<evidence type="ECO:0000256" key="1">
    <source>
        <dbReference type="ARBA" id="ARBA00006484"/>
    </source>
</evidence>
<comment type="caution">
    <text evidence="4">The sequence shown here is derived from an EMBL/GenBank/DDBJ whole genome shotgun (WGS) entry which is preliminary data.</text>
</comment>
<keyword evidence="2" id="KW-0560">Oxidoreductase</keyword>
<dbReference type="PANTHER" id="PTHR45024:SF2">
    <property type="entry name" value="SCP2 DOMAIN-CONTAINING PROTEIN"/>
    <property type="match status" value="1"/>
</dbReference>